<evidence type="ECO:0000256" key="5">
    <source>
        <dbReference type="ARBA" id="ARBA00037900"/>
    </source>
</evidence>
<dbReference type="RefSeq" id="WP_307238907.1">
    <property type="nucleotide sequence ID" value="NZ_JAUSQZ010000001.1"/>
</dbReference>
<keyword evidence="10" id="KW-1185">Reference proteome</keyword>
<dbReference type="InterPro" id="IPR036380">
    <property type="entry name" value="Isochorismatase-like_sf"/>
</dbReference>
<evidence type="ECO:0000313" key="9">
    <source>
        <dbReference type="EMBL" id="MDP9825281.1"/>
    </source>
</evidence>
<keyword evidence="3" id="KW-0479">Metal-binding</keyword>
<dbReference type="GO" id="GO:0008936">
    <property type="term" value="F:nicotinamidase activity"/>
    <property type="evidence" value="ECO:0007669"/>
    <property type="project" value="UniProtKB-EC"/>
</dbReference>
<dbReference type="InterPro" id="IPR052347">
    <property type="entry name" value="Isochorismatase_Nicotinamidase"/>
</dbReference>
<evidence type="ECO:0000313" key="10">
    <source>
        <dbReference type="Proteomes" id="UP001235712"/>
    </source>
</evidence>
<evidence type="ECO:0000256" key="2">
    <source>
        <dbReference type="ARBA" id="ARBA00022642"/>
    </source>
</evidence>
<evidence type="ECO:0000256" key="1">
    <source>
        <dbReference type="ARBA" id="ARBA00006336"/>
    </source>
</evidence>
<proteinExistence type="inferred from homology"/>
<dbReference type="EMBL" id="JAUSQZ010000001">
    <property type="protein sequence ID" value="MDP9825281.1"/>
    <property type="molecule type" value="Genomic_DNA"/>
</dbReference>
<keyword evidence="2" id="KW-0662">Pyridine nucleotide biosynthesis</keyword>
<dbReference type="EC" id="3.5.1.19" evidence="6"/>
<dbReference type="PANTHER" id="PTHR11080:SF2">
    <property type="entry name" value="LD05707P"/>
    <property type="match status" value="1"/>
</dbReference>
<evidence type="ECO:0000259" key="8">
    <source>
        <dbReference type="Pfam" id="PF00857"/>
    </source>
</evidence>
<comment type="similarity">
    <text evidence="1">Belongs to the isochorismatase family.</text>
</comment>
<evidence type="ECO:0000256" key="6">
    <source>
        <dbReference type="ARBA" id="ARBA00039017"/>
    </source>
</evidence>
<organism evidence="9 10">
    <name type="scientific">Kineosporia succinea</name>
    <dbReference type="NCBI Taxonomy" id="84632"/>
    <lineage>
        <taxon>Bacteria</taxon>
        <taxon>Bacillati</taxon>
        <taxon>Actinomycetota</taxon>
        <taxon>Actinomycetes</taxon>
        <taxon>Kineosporiales</taxon>
        <taxon>Kineosporiaceae</taxon>
        <taxon>Kineosporia</taxon>
    </lineage>
</organism>
<gene>
    <name evidence="9" type="ORF">J2S57_001030</name>
</gene>
<evidence type="ECO:0000256" key="4">
    <source>
        <dbReference type="ARBA" id="ARBA00022801"/>
    </source>
</evidence>
<dbReference type="Gene3D" id="3.40.50.850">
    <property type="entry name" value="Isochorismatase-like"/>
    <property type="match status" value="1"/>
</dbReference>
<dbReference type="Proteomes" id="UP001235712">
    <property type="component" value="Unassembled WGS sequence"/>
</dbReference>
<reference evidence="9 10" key="1">
    <citation type="submission" date="2023-07" db="EMBL/GenBank/DDBJ databases">
        <title>Sequencing the genomes of 1000 actinobacteria strains.</title>
        <authorList>
            <person name="Klenk H.-P."/>
        </authorList>
    </citation>
    <scope>NUCLEOTIDE SEQUENCE [LARGE SCALE GENOMIC DNA]</scope>
    <source>
        <strain evidence="9 10">DSM 44388</strain>
    </source>
</reference>
<dbReference type="SUPFAM" id="SSF52499">
    <property type="entry name" value="Isochorismatase-like hydrolases"/>
    <property type="match status" value="1"/>
</dbReference>
<feature type="domain" description="Isochorismatase-like" evidence="8">
    <location>
        <begin position="3"/>
        <end position="183"/>
    </location>
</feature>
<dbReference type="CDD" id="cd01011">
    <property type="entry name" value="nicotinamidase"/>
    <property type="match status" value="1"/>
</dbReference>
<dbReference type="PANTHER" id="PTHR11080">
    <property type="entry name" value="PYRAZINAMIDASE/NICOTINAMIDASE"/>
    <property type="match status" value="1"/>
</dbReference>
<protein>
    <recommendedName>
        <fullName evidence="6">nicotinamidase</fullName>
        <ecNumber evidence="6">3.5.1.19</ecNumber>
    </recommendedName>
    <alternativeName>
        <fullName evidence="7">Nicotinamide deamidase</fullName>
    </alternativeName>
</protein>
<comment type="caution">
    <text evidence="9">The sequence shown here is derived from an EMBL/GenBank/DDBJ whole genome shotgun (WGS) entry which is preliminary data.</text>
</comment>
<sequence length="193" mass="19922">MSTALIVVDVQNDFCEGGSLAVAGGTAVAEGITAHLRSAPGYAAVVGTRDWHIDPGTHFSESPDYVDTWPRHCEVGTAGADSHPALDTSLVQAWFHKGEYEAAYSGFEGASPEGGLADWLREHGVTAVDVVGIATDHCVRATALDAVRAGFTTRVLLPLTAGVAPETTRAALTALTEAGAELVGAPLSPKLDT</sequence>
<name>A0ABT9NXX9_9ACTN</name>
<dbReference type="Pfam" id="PF00857">
    <property type="entry name" value="Isochorismatase"/>
    <property type="match status" value="1"/>
</dbReference>
<evidence type="ECO:0000256" key="7">
    <source>
        <dbReference type="ARBA" id="ARBA00043224"/>
    </source>
</evidence>
<dbReference type="InterPro" id="IPR000868">
    <property type="entry name" value="Isochorismatase-like_dom"/>
</dbReference>
<evidence type="ECO:0000256" key="3">
    <source>
        <dbReference type="ARBA" id="ARBA00022723"/>
    </source>
</evidence>
<comment type="pathway">
    <text evidence="5">Cofactor biosynthesis; nicotinate biosynthesis; nicotinate from nicotinamide: step 1/1.</text>
</comment>
<accession>A0ABT9NXX9</accession>
<keyword evidence="4 9" id="KW-0378">Hydrolase</keyword>